<comment type="caution">
    <text evidence="3">The sequence shown here is derived from an EMBL/GenBank/DDBJ whole genome shotgun (WGS) entry which is preliminary data.</text>
</comment>
<dbReference type="SUPFAM" id="SSF49879">
    <property type="entry name" value="SMAD/FHA domain"/>
    <property type="match status" value="1"/>
</dbReference>
<evidence type="ECO:0000313" key="3">
    <source>
        <dbReference type="EMBL" id="RVU48376.1"/>
    </source>
</evidence>
<evidence type="ECO:0000259" key="2">
    <source>
        <dbReference type="PROSITE" id="PS50006"/>
    </source>
</evidence>
<reference evidence="3 4" key="1">
    <citation type="submission" date="2019-01" db="EMBL/GenBank/DDBJ databases">
        <title>Lujinxingia litoralis gen. nov., sp. nov. and Lujinxingia sediminis gen. nov., sp. nov., new members in the order Bradymonadales, isolated from coastal sediment.</title>
        <authorList>
            <person name="Li C.-M."/>
        </authorList>
    </citation>
    <scope>NUCLEOTIDE SEQUENCE [LARGE SCALE GENOMIC DNA]</scope>
    <source>
        <strain evidence="3 4">SEH01</strain>
    </source>
</reference>
<gene>
    <name evidence="3" type="ORF">EA187_02765</name>
</gene>
<protein>
    <submittedName>
        <fullName evidence="3">FHA domain-containing protein</fullName>
    </submittedName>
</protein>
<evidence type="ECO:0000256" key="1">
    <source>
        <dbReference type="SAM" id="MobiDB-lite"/>
    </source>
</evidence>
<feature type="domain" description="FHA" evidence="2">
    <location>
        <begin position="226"/>
        <end position="282"/>
    </location>
</feature>
<dbReference type="RefSeq" id="WP_127779092.1">
    <property type="nucleotide sequence ID" value="NZ_SADD01000001.1"/>
</dbReference>
<dbReference type="Proteomes" id="UP000282926">
    <property type="component" value="Unassembled WGS sequence"/>
</dbReference>
<proteinExistence type="predicted"/>
<organism evidence="3 4">
    <name type="scientific">Lujinxingia sediminis</name>
    <dbReference type="NCBI Taxonomy" id="2480984"/>
    <lineage>
        <taxon>Bacteria</taxon>
        <taxon>Deltaproteobacteria</taxon>
        <taxon>Bradymonadales</taxon>
        <taxon>Lujinxingiaceae</taxon>
        <taxon>Lujinxingia</taxon>
    </lineage>
</organism>
<keyword evidence="4" id="KW-1185">Reference proteome</keyword>
<name>A0ABY0CWZ5_9DELT</name>
<feature type="region of interest" description="Disordered" evidence="1">
    <location>
        <begin position="143"/>
        <end position="200"/>
    </location>
</feature>
<dbReference type="PROSITE" id="PS50006">
    <property type="entry name" value="FHA_DOMAIN"/>
    <property type="match status" value="1"/>
</dbReference>
<dbReference type="InterPro" id="IPR008984">
    <property type="entry name" value="SMAD_FHA_dom_sf"/>
</dbReference>
<dbReference type="EMBL" id="SADD01000001">
    <property type="protein sequence ID" value="RVU48376.1"/>
    <property type="molecule type" value="Genomic_DNA"/>
</dbReference>
<dbReference type="Pfam" id="PF00498">
    <property type="entry name" value="FHA"/>
    <property type="match status" value="1"/>
</dbReference>
<dbReference type="InterPro" id="IPR000253">
    <property type="entry name" value="FHA_dom"/>
</dbReference>
<dbReference type="CDD" id="cd00060">
    <property type="entry name" value="FHA"/>
    <property type="match status" value="1"/>
</dbReference>
<dbReference type="Gene3D" id="2.60.200.20">
    <property type="match status" value="1"/>
</dbReference>
<sequence length="311" mass="33320">MSDAIICPQCQTAHYAGEAYCESCGADLSAAVPAAEDDPFAIDDAVDEADVPHAEVADDDDVEFAEIPVEPLDAEADYDDGALELDAEGYDLVEVSDVSDDTPPPPPAGGEFDYPEIAVEAAVDGESEEIAEFGTIDVDPLDADEAPAFAGTDDDLSDVPDMLAGEPGVEVERTPAAKPQPQRTTPRERPEVQPLPVPGPFEEPALLTLYRDQKALETYAVELDALVVGRADADADHTPHIDLSEHAGQAIARRQVAVYRQNKNYIVCNLAASGTQYNDELLEPGDRRRLHEGDTLVLGEKLALRFSLPAI</sequence>
<evidence type="ECO:0000313" key="4">
    <source>
        <dbReference type="Proteomes" id="UP000282926"/>
    </source>
</evidence>
<accession>A0ABY0CWZ5</accession>